<comment type="similarity">
    <text evidence="3">Belongs to the MGMT family.</text>
</comment>
<dbReference type="InterPro" id="IPR014048">
    <property type="entry name" value="MethylDNA_cys_MeTrfase_DNA-bd"/>
</dbReference>
<dbReference type="WBParaSite" id="nRc.2.0.1.t19160-RA">
    <property type="protein sequence ID" value="nRc.2.0.1.t19160-RA"/>
    <property type="gene ID" value="nRc.2.0.1.g19160"/>
</dbReference>
<keyword evidence="9" id="KW-0234">DNA repair</keyword>
<dbReference type="AlphaFoldDB" id="A0A915IYH3"/>
<dbReference type="InterPro" id="IPR001497">
    <property type="entry name" value="MethylDNA_cys_MeTrfase_AS"/>
</dbReference>
<evidence type="ECO:0000256" key="11">
    <source>
        <dbReference type="ARBA" id="ARBA00031621"/>
    </source>
</evidence>
<dbReference type="InterPro" id="IPR036217">
    <property type="entry name" value="MethylDNA_cys_MeTrfase_DNAb"/>
</dbReference>
<comment type="catalytic activity">
    <reaction evidence="12">
        <text>a 6-O-methyl-2'-deoxyguanosine in DNA + L-cysteinyl-[protein] = S-methyl-L-cysteinyl-[protein] + a 2'-deoxyguanosine in DNA</text>
        <dbReference type="Rhea" id="RHEA:24000"/>
        <dbReference type="Rhea" id="RHEA-COMP:10131"/>
        <dbReference type="Rhea" id="RHEA-COMP:10132"/>
        <dbReference type="Rhea" id="RHEA-COMP:11367"/>
        <dbReference type="Rhea" id="RHEA-COMP:11368"/>
        <dbReference type="ChEBI" id="CHEBI:29950"/>
        <dbReference type="ChEBI" id="CHEBI:82612"/>
        <dbReference type="ChEBI" id="CHEBI:85445"/>
        <dbReference type="ChEBI" id="CHEBI:85448"/>
        <dbReference type="EC" id="2.1.1.63"/>
    </reaction>
</comment>
<evidence type="ECO:0000313" key="14">
    <source>
        <dbReference type="Proteomes" id="UP000887565"/>
    </source>
</evidence>
<keyword evidence="7" id="KW-0808">Transferase</keyword>
<evidence type="ECO:0000256" key="8">
    <source>
        <dbReference type="ARBA" id="ARBA00022763"/>
    </source>
</evidence>
<evidence type="ECO:0000313" key="15">
    <source>
        <dbReference type="WBParaSite" id="nRc.2.0.1.t19160-RA"/>
    </source>
</evidence>
<feature type="domain" description="Methylated-DNA-[protein]-cysteine S-methyltransferase DNA binding" evidence="13">
    <location>
        <begin position="58"/>
        <end position="146"/>
    </location>
</feature>
<evidence type="ECO:0000256" key="7">
    <source>
        <dbReference type="ARBA" id="ARBA00022679"/>
    </source>
</evidence>
<evidence type="ECO:0000256" key="5">
    <source>
        <dbReference type="ARBA" id="ARBA00015377"/>
    </source>
</evidence>
<dbReference type="NCBIfam" id="TIGR00589">
    <property type="entry name" value="ogt"/>
    <property type="match status" value="1"/>
</dbReference>
<evidence type="ECO:0000256" key="4">
    <source>
        <dbReference type="ARBA" id="ARBA00011918"/>
    </source>
</evidence>
<dbReference type="OMA" id="RNPCAIL"/>
<dbReference type="SUPFAM" id="SSF46767">
    <property type="entry name" value="Methylated DNA-protein cysteine methyltransferase, C-terminal domain"/>
    <property type="match status" value="1"/>
</dbReference>
<proteinExistence type="inferred from homology"/>
<keyword evidence="8" id="KW-0227">DNA damage</keyword>
<protein>
    <recommendedName>
        <fullName evidence="5">Methylated-DNA--protein-cysteine methyltransferase</fullName>
        <ecNumber evidence="4">2.1.1.63</ecNumber>
    </recommendedName>
    <alternativeName>
        <fullName evidence="10">6-O-methylguanine-DNA methyltransferase</fullName>
    </alternativeName>
    <alternativeName>
        <fullName evidence="11">O-6-methylguanine-DNA-alkyltransferase</fullName>
    </alternativeName>
</protein>
<evidence type="ECO:0000256" key="9">
    <source>
        <dbReference type="ARBA" id="ARBA00023204"/>
    </source>
</evidence>
<dbReference type="PANTHER" id="PTHR46460">
    <property type="entry name" value="METHYLATED-DNA--PROTEIN-CYSTEINE METHYLTRANSFERASE"/>
    <property type="match status" value="1"/>
</dbReference>
<dbReference type="PANTHER" id="PTHR46460:SF1">
    <property type="entry name" value="METHYLATED-DNA--PROTEIN-CYSTEINE METHYLTRANSFERASE"/>
    <property type="match status" value="1"/>
</dbReference>
<dbReference type="GO" id="GO:0003908">
    <property type="term" value="F:methylated-DNA-[protein]-cysteine S-methyltransferase activity"/>
    <property type="evidence" value="ECO:0007669"/>
    <property type="project" value="UniProtKB-EC"/>
</dbReference>
<dbReference type="Proteomes" id="UP000887565">
    <property type="component" value="Unplaced"/>
</dbReference>
<comment type="catalytic activity">
    <reaction evidence="1">
        <text>a 4-O-methyl-thymidine in DNA + L-cysteinyl-[protein] = a thymidine in DNA + S-methyl-L-cysteinyl-[protein]</text>
        <dbReference type="Rhea" id="RHEA:53428"/>
        <dbReference type="Rhea" id="RHEA-COMP:10131"/>
        <dbReference type="Rhea" id="RHEA-COMP:10132"/>
        <dbReference type="Rhea" id="RHEA-COMP:13555"/>
        <dbReference type="Rhea" id="RHEA-COMP:13556"/>
        <dbReference type="ChEBI" id="CHEBI:29950"/>
        <dbReference type="ChEBI" id="CHEBI:82612"/>
        <dbReference type="ChEBI" id="CHEBI:137386"/>
        <dbReference type="ChEBI" id="CHEBI:137387"/>
        <dbReference type="EC" id="2.1.1.63"/>
    </reaction>
</comment>
<dbReference type="Gene3D" id="1.10.10.10">
    <property type="entry name" value="Winged helix-like DNA-binding domain superfamily/Winged helix DNA-binding domain"/>
    <property type="match status" value="1"/>
</dbReference>
<dbReference type="InterPro" id="IPR036388">
    <property type="entry name" value="WH-like_DNA-bd_sf"/>
</dbReference>
<evidence type="ECO:0000256" key="6">
    <source>
        <dbReference type="ARBA" id="ARBA00022603"/>
    </source>
</evidence>
<reference evidence="15" key="1">
    <citation type="submission" date="2022-11" db="UniProtKB">
        <authorList>
            <consortium name="WormBaseParasite"/>
        </authorList>
    </citation>
    <scope>IDENTIFICATION</scope>
</reference>
<evidence type="ECO:0000256" key="2">
    <source>
        <dbReference type="ARBA" id="ARBA00003317"/>
    </source>
</evidence>
<evidence type="ECO:0000256" key="3">
    <source>
        <dbReference type="ARBA" id="ARBA00008711"/>
    </source>
</evidence>
<evidence type="ECO:0000256" key="12">
    <source>
        <dbReference type="ARBA" id="ARBA00049348"/>
    </source>
</evidence>
<evidence type="ECO:0000256" key="10">
    <source>
        <dbReference type="ARBA" id="ARBA00030795"/>
    </source>
</evidence>
<sequence length="148" mass="16501">MKLCRKPLRQYYLQSPVGKLSLTTCSGGLHSLSYVDFDVELKNIDAQNDANLGDKDSFTIRVWKKLLEVPSGQTTTYSELAKNSGNAKASRAVGAAMKRNPCAILVPCHRVLPSHGNENPPLKKQKIGEYANGRNKIKQWLIDFEAKR</sequence>
<dbReference type="CDD" id="cd06445">
    <property type="entry name" value="ATase"/>
    <property type="match status" value="1"/>
</dbReference>
<accession>A0A915IYH3</accession>
<dbReference type="FunFam" id="1.10.10.10:FF:000214">
    <property type="entry name" value="Methylated-DNA--protein-cysteine methyltransferase"/>
    <property type="match status" value="1"/>
</dbReference>
<evidence type="ECO:0000259" key="13">
    <source>
        <dbReference type="Pfam" id="PF01035"/>
    </source>
</evidence>
<keyword evidence="6" id="KW-0489">Methyltransferase</keyword>
<dbReference type="GO" id="GO:0006281">
    <property type="term" value="P:DNA repair"/>
    <property type="evidence" value="ECO:0007669"/>
    <property type="project" value="UniProtKB-KW"/>
</dbReference>
<organism evidence="14 15">
    <name type="scientific">Romanomermis culicivorax</name>
    <name type="common">Nematode worm</name>
    <dbReference type="NCBI Taxonomy" id="13658"/>
    <lineage>
        <taxon>Eukaryota</taxon>
        <taxon>Metazoa</taxon>
        <taxon>Ecdysozoa</taxon>
        <taxon>Nematoda</taxon>
        <taxon>Enoplea</taxon>
        <taxon>Dorylaimia</taxon>
        <taxon>Mermithida</taxon>
        <taxon>Mermithoidea</taxon>
        <taxon>Mermithidae</taxon>
        <taxon>Romanomermis</taxon>
    </lineage>
</organism>
<dbReference type="Pfam" id="PF01035">
    <property type="entry name" value="DNA_binding_1"/>
    <property type="match status" value="1"/>
</dbReference>
<dbReference type="PROSITE" id="PS00374">
    <property type="entry name" value="MGMT"/>
    <property type="match status" value="1"/>
</dbReference>
<name>A0A915IYH3_ROMCU</name>
<dbReference type="EC" id="2.1.1.63" evidence="4"/>
<dbReference type="GO" id="GO:0005654">
    <property type="term" value="C:nucleoplasm"/>
    <property type="evidence" value="ECO:0007669"/>
    <property type="project" value="TreeGrafter"/>
</dbReference>
<keyword evidence="14" id="KW-1185">Reference proteome</keyword>
<evidence type="ECO:0000256" key="1">
    <source>
        <dbReference type="ARBA" id="ARBA00001286"/>
    </source>
</evidence>
<dbReference type="GO" id="GO:0032259">
    <property type="term" value="P:methylation"/>
    <property type="evidence" value="ECO:0007669"/>
    <property type="project" value="UniProtKB-KW"/>
</dbReference>
<comment type="function">
    <text evidence="2">Involved in the cellular defense against the biological effects of O6-methylguanine (O6-MeG) and O4-methylthymine (O4-MeT) in DNA. Repairs the methylated nucleobase in DNA by stoichiometrically transferring the methyl group to a cysteine residue in the enzyme. This is a suicide reaction: the enzyme is irreversibly inactivated.</text>
</comment>